<keyword evidence="1 3" id="KW-0378">Hydrolase</keyword>
<accession>A0A0B7MHY9</accession>
<feature type="domain" description="Exonuclease" evidence="2">
    <location>
        <begin position="4"/>
        <end position="170"/>
    </location>
</feature>
<evidence type="ECO:0000256" key="1">
    <source>
        <dbReference type="ARBA" id="ARBA00022839"/>
    </source>
</evidence>
<dbReference type="FunFam" id="3.30.420.10:FF:000045">
    <property type="entry name" value="3'-5' exonuclease DinG"/>
    <property type="match status" value="1"/>
</dbReference>
<dbReference type="InterPro" id="IPR013520">
    <property type="entry name" value="Ribonucl_H"/>
</dbReference>
<dbReference type="RefSeq" id="WP_052835190.1">
    <property type="nucleotide sequence ID" value="NZ_CDRZ01000019.1"/>
</dbReference>
<dbReference type="EMBL" id="CDRZ01000019">
    <property type="protein sequence ID" value="CEO87616.1"/>
    <property type="molecule type" value="Genomic_DNA"/>
</dbReference>
<evidence type="ECO:0000313" key="3">
    <source>
        <dbReference type="EMBL" id="CEO87616.1"/>
    </source>
</evidence>
<name>A0A0B7MHY9_9FIRM</name>
<evidence type="ECO:0000259" key="2">
    <source>
        <dbReference type="SMART" id="SM00479"/>
    </source>
</evidence>
<keyword evidence="4" id="KW-1185">Reference proteome</keyword>
<keyword evidence="1 3" id="KW-0540">Nuclease</keyword>
<dbReference type="GO" id="GO:0003676">
    <property type="term" value="F:nucleic acid binding"/>
    <property type="evidence" value="ECO:0007669"/>
    <property type="project" value="InterPro"/>
</dbReference>
<proteinExistence type="predicted"/>
<organism evidence="3 4">
    <name type="scientific">Syntrophaceticus schinkii</name>
    <dbReference type="NCBI Taxonomy" id="499207"/>
    <lineage>
        <taxon>Bacteria</taxon>
        <taxon>Bacillati</taxon>
        <taxon>Bacillota</taxon>
        <taxon>Clostridia</taxon>
        <taxon>Thermoanaerobacterales</taxon>
        <taxon>Thermoanaerobacterales Family III. Incertae Sedis</taxon>
        <taxon>Syntrophaceticus</taxon>
    </lineage>
</organism>
<evidence type="ECO:0000313" key="4">
    <source>
        <dbReference type="Proteomes" id="UP000046155"/>
    </source>
</evidence>
<gene>
    <name evidence="3" type="ORF">SSCH_1150030</name>
</gene>
<dbReference type="InterPro" id="IPR012337">
    <property type="entry name" value="RNaseH-like_sf"/>
</dbReference>
<dbReference type="AlphaFoldDB" id="A0A0B7MHY9"/>
<dbReference type="OrthoDB" id="9776650at2"/>
<dbReference type="GO" id="GO:0005829">
    <property type="term" value="C:cytosol"/>
    <property type="evidence" value="ECO:0007669"/>
    <property type="project" value="TreeGrafter"/>
</dbReference>
<dbReference type="Gene3D" id="3.30.420.10">
    <property type="entry name" value="Ribonuclease H-like superfamily/Ribonuclease H"/>
    <property type="match status" value="1"/>
</dbReference>
<dbReference type="PANTHER" id="PTHR30231:SF42">
    <property type="entry name" value="EXONUCLEASE"/>
    <property type="match status" value="1"/>
</dbReference>
<dbReference type="SUPFAM" id="SSF53098">
    <property type="entry name" value="Ribonuclease H-like"/>
    <property type="match status" value="1"/>
</dbReference>
<dbReference type="PANTHER" id="PTHR30231">
    <property type="entry name" value="DNA POLYMERASE III SUBUNIT EPSILON"/>
    <property type="match status" value="1"/>
</dbReference>
<dbReference type="GO" id="GO:0008408">
    <property type="term" value="F:3'-5' exonuclease activity"/>
    <property type="evidence" value="ECO:0007669"/>
    <property type="project" value="TreeGrafter"/>
</dbReference>
<dbReference type="Pfam" id="PF00929">
    <property type="entry name" value="RNase_T"/>
    <property type="match status" value="1"/>
</dbReference>
<dbReference type="Proteomes" id="UP000046155">
    <property type="component" value="Unassembled WGS sequence"/>
</dbReference>
<reference evidence="4" key="1">
    <citation type="submission" date="2015-01" db="EMBL/GenBank/DDBJ databases">
        <authorList>
            <person name="Manzoor Shahid"/>
            <person name="Zubair Saima"/>
        </authorList>
    </citation>
    <scope>NUCLEOTIDE SEQUENCE [LARGE SCALE GENOMIC DNA]</scope>
    <source>
        <strain evidence="4">Sp3</strain>
    </source>
</reference>
<sequence length="227" mass="26086">MTIDFVAIDFETANEKRASACAVALVFFEDGRFSKEYEWFIRPPRHLDYFNPFNTQIHGITSSDVVDKPRFHEIWPAIHELLNNKLVAAHNASFDISVLRQLLDGYRLSYPDVEFICTYNVARRTWDKQVSYSLKNIGNHLGYIFNHHNASDDARICGNILVEACTHHNCLSINELVQKIDMQVGVLNEDIYCPCSVSNPYRSIRKGKYDALNISELALLDVETVLR</sequence>
<dbReference type="CDD" id="cd06130">
    <property type="entry name" value="DNA_pol_III_epsilon_like"/>
    <property type="match status" value="1"/>
</dbReference>
<dbReference type="SMART" id="SM00479">
    <property type="entry name" value="EXOIII"/>
    <property type="match status" value="1"/>
</dbReference>
<dbReference type="InterPro" id="IPR036397">
    <property type="entry name" value="RNaseH_sf"/>
</dbReference>
<protein>
    <submittedName>
        <fullName evidence="3">DNA polymerase III epsilon subunit-like 3'-5' exonuclease</fullName>
    </submittedName>
</protein>
<keyword evidence="1 3" id="KW-0269">Exonuclease</keyword>